<proteinExistence type="predicted"/>
<gene>
    <name evidence="2" type="ORF">SAMN04488518_10477</name>
</gene>
<feature type="transmembrane region" description="Helical" evidence="1">
    <location>
        <begin position="108"/>
        <end position="128"/>
    </location>
</feature>
<dbReference type="Proteomes" id="UP000199598">
    <property type="component" value="Unassembled WGS sequence"/>
</dbReference>
<keyword evidence="1" id="KW-1133">Transmembrane helix</keyword>
<keyword evidence="1" id="KW-0472">Membrane</keyword>
<evidence type="ECO:0000313" key="2">
    <source>
        <dbReference type="EMBL" id="SFK32173.1"/>
    </source>
</evidence>
<dbReference type="Pfam" id="PF14325">
    <property type="entry name" value="DUF4383"/>
    <property type="match status" value="1"/>
</dbReference>
<name>A0A1I3YK72_9HYPH</name>
<dbReference type="EMBL" id="FOSK01000004">
    <property type="protein sequence ID" value="SFK32173.1"/>
    <property type="molecule type" value="Genomic_DNA"/>
</dbReference>
<feature type="transmembrane region" description="Helical" evidence="1">
    <location>
        <begin position="75"/>
        <end position="102"/>
    </location>
</feature>
<comment type="caution">
    <text evidence="2">The sequence shown here is derived from an EMBL/GenBank/DDBJ whole genome shotgun (WGS) entry which is preliminary data.</text>
</comment>
<evidence type="ECO:0000313" key="3">
    <source>
        <dbReference type="Proteomes" id="UP000199598"/>
    </source>
</evidence>
<evidence type="ECO:0000256" key="1">
    <source>
        <dbReference type="SAM" id="Phobius"/>
    </source>
</evidence>
<sequence length="141" mass="15507">MYRKIAFAYALILFAVTALNYIPGIPDENGYVFGIFALDLFDDSLHVASATWALVAALISQNASRIFLRYFGALYLADAVFGLLTGSGYLDFAIFTIGFQSFPLGLKILANLPHFALGGFALAASFWGREKFERESQREAS</sequence>
<protein>
    <recommendedName>
        <fullName evidence="4">Rod shape-determining protein MreD</fullName>
    </recommendedName>
</protein>
<reference evidence="2 3" key="1">
    <citation type="submission" date="2016-10" db="EMBL/GenBank/DDBJ databases">
        <authorList>
            <person name="Varghese N."/>
            <person name="Submissions S."/>
        </authorList>
    </citation>
    <scope>NUCLEOTIDE SEQUENCE [LARGE SCALE GENOMIC DNA]</scope>
    <source>
        <strain evidence="2 3">DSM 16392</strain>
    </source>
</reference>
<keyword evidence="1" id="KW-0812">Transmembrane</keyword>
<keyword evidence="3" id="KW-1185">Reference proteome</keyword>
<dbReference type="RefSeq" id="WP_093518662.1">
    <property type="nucleotide sequence ID" value="NZ_FOSK01000004.1"/>
</dbReference>
<evidence type="ECO:0008006" key="4">
    <source>
        <dbReference type="Google" id="ProtNLM"/>
    </source>
</evidence>
<accession>A0A1I3YK72</accession>
<feature type="transmembrane region" description="Helical" evidence="1">
    <location>
        <begin position="44"/>
        <end position="63"/>
    </location>
</feature>
<organism evidence="2 3">
    <name type="scientific">Pseudovibrio ascidiaceicola</name>
    <dbReference type="NCBI Taxonomy" id="285279"/>
    <lineage>
        <taxon>Bacteria</taxon>
        <taxon>Pseudomonadati</taxon>
        <taxon>Pseudomonadota</taxon>
        <taxon>Alphaproteobacteria</taxon>
        <taxon>Hyphomicrobiales</taxon>
        <taxon>Stappiaceae</taxon>
        <taxon>Pseudovibrio</taxon>
    </lineage>
</organism>